<dbReference type="PANTHER" id="PTHR10648">
    <property type="entry name" value="SERINE/THREONINE-PROTEIN PHOSPHATASE PP2A 65 KDA REGULATORY SUBUNIT"/>
    <property type="match status" value="1"/>
</dbReference>
<keyword evidence="4" id="KW-1185">Reference proteome</keyword>
<evidence type="ECO:0000313" key="4">
    <source>
        <dbReference type="Proteomes" id="UP000823046"/>
    </source>
</evidence>
<proteinExistence type="predicted"/>
<gene>
    <name evidence="3" type="ORF">IE077_004171</name>
</gene>
<evidence type="ECO:0000313" key="3">
    <source>
        <dbReference type="EMBL" id="KAF8819621.1"/>
    </source>
</evidence>
<dbReference type="InterPro" id="IPR011989">
    <property type="entry name" value="ARM-like"/>
</dbReference>
<feature type="repeat" description="HEAT" evidence="2">
    <location>
        <begin position="224"/>
        <end position="257"/>
    </location>
</feature>
<dbReference type="InterPro" id="IPR051023">
    <property type="entry name" value="PP2A_Regulatory_Subunit_A"/>
</dbReference>
<dbReference type="InterPro" id="IPR000357">
    <property type="entry name" value="HEAT"/>
</dbReference>
<accession>A0ABQ7J6N4</accession>
<dbReference type="EMBL" id="JADAQX010000666">
    <property type="protein sequence ID" value="KAF8819621.1"/>
    <property type="molecule type" value="Genomic_DNA"/>
</dbReference>
<keyword evidence="1" id="KW-0677">Repeat</keyword>
<evidence type="ECO:0000256" key="2">
    <source>
        <dbReference type="PROSITE-ProRule" id="PRU00103"/>
    </source>
</evidence>
<dbReference type="Proteomes" id="UP000823046">
    <property type="component" value="Unassembled WGS sequence"/>
</dbReference>
<protein>
    <submittedName>
        <fullName evidence="3">HEAT repeat-containing protein</fullName>
    </submittedName>
</protein>
<reference evidence="3 4" key="1">
    <citation type="journal article" date="2020" name="bioRxiv">
        <title>Metabolic contributions of an alphaproteobacterial endosymbiont in the apicomplexan Cardiosporidium cionae.</title>
        <authorList>
            <person name="Hunter E.S."/>
            <person name="Paight C.J."/>
            <person name="Lane C.E."/>
        </authorList>
    </citation>
    <scope>NUCLEOTIDE SEQUENCE [LARGE SCALE GENOMIC DNA]</scope>
    <source>
        <strain evidence="3">ESH_2018</strain>
    </source>
</reference>
<comment type="caution">
    <text evidence="3">The sequence shown here is derived from an EMBL/GenBank/DDBJ whole genome shotgun (WGS) entry which is preliminary data.</text>
</comment>
<dbReference type="PROSITE" id="PS50077">
    <property type="entry name" value="HEAT_REPEAT"/>
    <property type="match status" value="3"/>
</dbReference>
<evidence type="ECO:0000256" key="1">
    <source>
        <dbReference type="ARBA" id="ARBA00022737"/>
    </source>
</evidence>
<dbReference type="SUPFAM" id="SSF48371">
    <property type="entry name" value="ARM repeat"/>
    <property type="match status" value="1"/>
</dbReference>
<sequence>MFSRLSKSVEPSCLFDVDEKESINLIQDLSRTSLLQVRVSQTRRILESAYEVDFEVFKEKTVTLVYNMSKDDLPAVRQEICRHLGDLAGFLIQKDPEEGSTCVISSFLPLVKTFLKDTDSRVRESACEALVNLSAHLRWRSLSPVLSLVLSVIHGSDGRDVRCVASALMNGLAITVGRDICLSFFVPQIQCLAEDSDPYVRRSVVENLLEVCNAIGENATSSKLLPTYRKLCKDSEWIIRRSVTENLPNFLMTIKPSLRCSFINTLKDLLNDVH</sequence>
<dbReference type="PANTHER" id="PTHR10648:SF1">
    <property type="entry name" value="SERINE_THREONINE-PROTEIN PHOSPHATASE 4 REGULATORY SUBUNIT 1"/>
    <property type="match status" value="1"/>
</dbReference>
<feature type="non-terminal residue" evidence="3">
    <location>
        <position position="274"/>
    </location>
</feature>
<dbReference type="InterPro" id="IPR021133">
    <property type="entry name" value="HEAT_type_2"/>
</dbReference>
<feature type="repeat" description="HEAT" evidence="2">
    <location>
        <begin position="185"/>
        <end position="223"/>
    </location>
</feature>
<feature type="repeat" description="HEAT" evidence="2">
    <location>
        <begin position="107"/>
        <end position="144"/>
    </location>
</feature>
<dbReference type="InterPro" id="IPR016024">
    <property type="entry name" value="ARM-type_fold"/>
</dbReference>
<name>A0ABQ7J6N4_9APIC</name>
<dbReference type="Gene3D" id="1.25.10.10">
    <property type="entry name" value="Leucine-rich Repeat Variant"/>
    <property type="match status" value="1"/>
</dbReference>
<dbReference type="Pfam" id="PF02985">
    <property type="entry name" value="HEAT"/>
    <property type="match status" value="1"/>
</dbReference>
<organism evidence="3 4">
    <name type="scientific">Cardiosporidium cionae</name>
    <dbReference type="NCBI Taxonomy" id="476202"/>
    <lineage>
        <taxon>Eukaryota</taxon>
        <taxon>Sar</taxon>
        <taxon>Alveolata</taxon>
        <taxon>Apicomplexa</taxon>
        <taxon>Aconoidasida</taxon>
        <taxon>Nephromycida</taxon>
        <taxon>Cardiosporidium</taxon>
    </lineage>
</organism>